<dbReference type="OrthoDB" id="9798708at2"/>
<protein>
    <recommendedName>
        <fullName evidence="4">ATPase F0F1</fullName>
    </recommendedName>
</protein>
<keyword evidence="1" id="KW-0812">Transmembrane</keyword>
<proteinExistence type="predicted"/>
<keyword evidence="1" id="KW-1133">Transmembrane helix</keyword>
<keyword evidence="1" id="KW-0472">Membrane</keyword>
<evidence type="ECO:0000313" key="2">
    <source>
        <dbReference type="EMBL" id="PUZ29517.1"/>
    </source>
</evidence>
<organism evidence="2 3">
    <name type="scientific">Chitinophaga parva</name>
    <dbReference type="NCBI Taxonomy" id="2169414"/>
    <lineage>
        <taxon>Bacteria</taxon>
        <taxon>Pseudomonadati</taxon>
        <taxon>Bacteroidota</taxon>
        <taxon>Chitinophagia</taxon>
        <taxon>Chitinophagales</taxon>
        <taxon>Chitinophagaceae</taxon>
        <taxon>Chitinophaga</taxon>
    </lineage>
</organism>
<feature type="transmembrane region" description="Helical" evidence="1">
    <location>
        <begin position="23"/>
        <end position="47"/>
    </location>
</feature>
<sequence length="82" mass="9331">MRKMEDPSSQQEPKQATKPDSKLLYYSGLAFQMIGLLGLAVFAGIRLDRWTGWSFPLFIMLLPLLALVAILYQVVKDTSKRK</sequence>
<dbReference type="AlphaFoldDB" id="A0A2T7BPA8"/>
<name>A0A2T7BPA8_9BACT</name>
<evidence type="ECO:0008006" key="4">
    <source>
        <dbReference type="Google" id="ProtNLM"/>
    </source>
</evidence>
<evidence type="ECO:0000313" key="3">
    <source>
        <dbReference type="Proteomes" id="UP000244450"/>
    </source>
</evidence>
<reference evidence="2 3" key="1">
    <citation type="submission" date="2018-04" db="EMBL/GenBank/DDBJ databases">
        <title>Chitinophaga fuyangensis sp. nov., isolated from soil in a chemical factory.</title>
        <authorList>
            <person name="Chen K."/>
        </authorList>
    </citation>
    <scope>NUCLEOTIDE SEQUENCE [LARGE SCALE GENOMIC DNA]</scope>
    <source>
        <strain evidence="2 3">LY-1</strain>
    </source>
</reference>
<dbReference type="InterPro" id="IPR032820">
    <property type="entry name" value="ATPase_put"/>
</dbReference>
<keyword evidence="3" id="KW-1185">Reference proteome</keyword>
<comment type="caution">
    <text evidence="2">The sequence shown here is derived from an EMBL/GenBank/DDBJ whole genome shotgun (WGS) entry which is preliminary data.</text>
</comment>
<dbReference type="Proteomes" id="UP000244450">
    <property type="component" value="Unassembled WGS sequence"/>
</dbReference>
<dbReference type="EMBL" id="QCYK01000001">
    <property type="protein sequence ID" value="PUZ29517.1"/>
    <property type="molecule type" value="Genomic_DNA"/>
</dbReference>
<dbReference type="Pfam" id="PF09527">
    <property type="entry name" value="ATPase_gene1"/>
    <property type="match status" value="1"/>
</dbReference>
<gene>
    <name evidence="2" type="ORF">DCC81_08725</name>
</gene>
<evidence type="ECO:0000256" key="1">
    <source>
        <dbReference type="SAM" id="Phobius"/>
    </source>
</evidence>
<accession>A0A2T7BPA8</accession>
<feature type="transmembrane region" description="Helical" evidence="1">
    <location>
        <begin position="53"/>
        <end position="75"/>
    </location>
</feature>